<dbReference type="PANTHER" id="PTHR30386">
    <property type="entry name" value="MEMBRANE FUSION SUBUNIT OF EMRAB-TOLC MULTIDRUG EFFLUX PUMP"/>
    <property type="match status" value="1"/>
</dbReference>
<dbReference type="GO" id="GO:0016020">
    <property type="term" value="C:membrane"/>
    <property type="evidence" value="ECO:0007669"/>
    <property type="project" value="UniProtKB-SubCell"/>
</dbReference>
<keyword evidence="8" id="KW-1185">Reference proteome</keyword>
<sequence length="434" mass="50018">METKKDLLDNIELRSESVQDILTEPPHWMFRWGNTIIFIILLLILMMSYIIKYPEFVPAPIVVTSQNPPEKIEARNSSKIEKIFIKDHQKVKKGDVLLVLQSTAHYQDVLKLKKIVDSIDSDQLLSFPVNEVSHYKLGELQGDYNSFAKAFQDENLFTRLQPYAPENLAANQSILESRNRMTTLRQQRNLEVAKTELTRKNYQRSQELFNQGVIAAVELENEKLKYLQAQQNLENISISLSQMQESISNLNKTKSGTAINTEKDKITYSSQTVQLFEQLRKSLKQWEQSYLIISSTDGMASFQQFFGENQFVKAGDPIVSILPDHTEQLVGRMSVPTTNSGKIIPGEKVLIKLDNYRFQEYGIIEGKVQNISLIPDDKGNYYVDVLLPKGLKTSYNKTLKFDKELRGNAEIVTQDLRLIERFFYQIRKLLGYQS</sequence>
<dbReference type="RefSeq" id="WP_056011112.1">
    <property type="nucleotide sequence ID" value="NZ_LLYZ01000002.1"/>
</dbReference>
<reference evidence="7 8" key="1">
    <citation type="submission" date="2015-10" db="EMBL/GenBank/DDBJ databases">
        <title>Chryseobacterium aquaticum genome.</title>
        <authorList>
            <person name="Newman J.D."/>
            <person name="Ferguson M.B."/>
            <person name="Miller J.R."/>
        </authorList>
    </citation>
    <scope>NUCLEOTIDE SEQUENCE [LARGE SCALE GENOMIC DNA]</scope>
    <source>
        <strain evidence="7 8">KCTC 12483</strain>
    </source>
</reference>
<dbReference type="OrthoDB" id="7057889at2"/>
<dbReference type="AlphaFoldDB" id="A0A0Q3KRI9"/>
<keyword evidence="4 6" id="KW-0472">Membrane</keyword>
<name>A0A0Q3KRI9_9FLAO</name>
<evidence type="ECO:0000256" key="3">
    <source>
        <dbReference type="ARBA" id="ARBA00022989"/>
    </source>
</evidence>
<evidence type="ECO:0000313" key="8">
    <source>
        <dbReference type="Proteomes" id="UP000051682"/>
    </source>
</evidence>
<evidence type="ECO:0000256" key="2">
    <source>
        <dbReference type="ARBA" id="ARBA00022692"/>
    </source>
</evidence>
<organism evidence="7 8">
    <name type="scientific">Chryseobacterium aquaticum</name>
    <dbReference type="NCBI Taxonomy" id="452084"/>
    <lineage>
        <taxon>Bacteria</taxon>
        <taxon>Pseudomonadati</taxon>
        <taxon>Bacteroidota</taxon>
        <taxon>Flavobacteriia</taxon>
        <taxon>Flavobacteriales</taxon>
        <taxon>Weeksellaceae</taxon>
        <taxon>Chryseobacterium group</taxon>
        <taxon>Chryseobacterium</taxon>
    </lineage>
</organism>
<dbReference type="STRING" id="452084.AR438_01650"/>
<protein>
    <submittedName>
        <fullName evidence="7">Secretion protein HylD</fullName>
    </submittedName>
</protein>
<keyword evidence="3 6" id="KW-1133">Transmembrane helix</keyword>
<comment type="subcellular location">
    <subcellularLocation>
        <location evidence="1">Membrane</location>
        <topology evidence="1">Single-pass membrane protein</topology>
    </subcellularLocation>
</comment>
<dbReference type="EMBL" id="LLYZ01000002">
    <property type="protein sequence ID" value="KQK26948.1"/>
    <property type="molecule type" value="Genomic_DNA"/>
</dbReference>
<evidence type="ECO:0000256" key="6">
    <source>
        <dbReference type="SAM" id="Phobius"/>
    </source>
</evidence>
<comment type="caution">
    <text evidence="7">The sequence shown here is derived from an EMBL/GenBank/DDBJ whole genome shotgun (WGS) entry which is preliminary data.</text>
</comment>
<evidence type="ECO:0000256" key="1">
    <source>
        <dbReference type="ARBA" id="ARBA00004167"/>
    </source>
</evidence>
<proteinExistence type="predicted"/>
<gene>
    <name evidence="7" type="ORF">AR438_01650</name>
</gene>
<dbReference type="PANTHER" id="PTHR30386:SF26">
    <property type="entry name" value="TRANSPORT PROTEIN COMB"/>
    <property type="match status" value="1"/>
</dbReference>
<keyword evidence="2 6" id="KW-0812">Transmembrane</keyword>
<accession>A0A0Q3KRI9</accession>
<feature type="transmembrane region" description="Helical" evidence="6">
    <location>
        <begin position="32"/>
        <end position="51"/>
    </location>
</feature>
<dbReference type="Proteomes" id="UP000051682">
    <property type="component" value="Unassembled WGS sequence"/>
</dbReference>
<dbReference type="InterPro" id="IPR050739">
    <property type="entry name" value="MFP"/>
</dbReference>
<feature type="coiled-coil region" evidence="5">
    <location>
        <begin position="216"/>
        <end position="253"/>
    </location>
</feature>
<evidence type="ECO:0000256" key="5">
    <source>
        <dbReference type="SAM" id="Coils"/>
    </source>
</evidence>
<dbReference type="Gene3D" id="1.10.287.470">
    <property type="entry name" value="Helix hairpin bin"/>
    <property type="match status" value="1"/>
</dbReference>
<evidence type="ECO:0000256" key="4">
    <source>
        <dbReference type="ARBA" id="ARBA00023136"/>
    </source>
</evidence>
<keyword evidence="5" id="KW-0175">Coiled coil</keyword>
<evidence type="ECO:0000313" key="7">
    <source>
        <dbReference type="EMBL" id="KQK26948.1"/>
    </source>
</evidence>
<dbReference type="PRINTS" id="PR01490">
    <property type="entry name" value="RTXTOXIND"/>
</dbReference>